<feature type="region of interest" description="Disordered" evidence="2">
    <location>
        <begin position="398"/>
        <end position="449"/>
    </location>
</feature>
<organism evidence="3 4">
    <name type="scientific">Trichoplax adhaerens</name>
    <name type="common">Trichoplax reptans</name>
    <dbReference type="NCBI Taxonomy" id="10228"/>
    <lineage>
        <taxon>Eukaryota</taxon>
        <taxon>Metazoa</taxon>
        <taxon>Placozoa</taxon>
        <taxon>Uniplacotomia</taxon>
        <taxon>Trichoplacea</taxon>
        <taxon>Trichoplacidae</taxon>
        <taxon>Trichoplax</taxon>
    </lineage>
</organism>
<proteinExistence type="predicted"/>
<gene>
    <name evidence="3" type="ORF">TRIADDRAFT_59233</name>
</gene>
<dbReference type="InterPro" id="IPR042411">
    <property type="entry name" value="WDR27"/>
</dbReference>
<dbReference type="Gene3D" id="2.130.10.10">
    <property type="entry name" value="YVTN repeat-like/Quinoprotein amine dehydrogenase"/>
    <property type="match status" value="3"/>
</dbReference>
<dbReference type="PhylomeDB" id="B3S584"/>
<dbReference type="EMBL" id="DS985250">
    <property type="protein sequence ID" value="EDV22092.1"/>
    <property type="molecule type" value="Genomic_DNA"/>
</dbReference>
<dbReference type="InterPro" id="IPR015943">
    <property type="entry name" value="WD40/YVTN_repeat-like_dom_sf"/>
</dbReference>
<dbReference type="STRING" id="10228.B3S584"/>
<reference evidence="3 4" key="1">
    <citation type="journal article" date="2008" name="Nature">
        <title>The Trichoplax genome and the nature of placozoans.</title>
        <authorList>
            <person name="Srivastava M."/>
            <person name="Begovic E."/>
            <person name="Chapman J."/>
            <person name="Putnam N.H."/>
            <person name="Hellsten U."/>
            <person name="Kawashima T."/>
            <person name="Kuo A."/>
            <person name="Mitros T."/>
            <person name="Salamov A."/>
            <person name="Carpenter M.L."/>
            <person name="Signorovitch A.Y."/>
            <person name="Moreno M.A."/>
            <person name="Kamm K."/>
            <person name="Grimwood J."/>
            <person name="Schmutz J."/>
            <person name="Shapiro H."/>
            <person name="Grigoriev I.V."/>
            <person name="Buss L.W."/>
            <person name="Schierwater B."/>
            <person name="Dellaporta S.L."/>
            <person name="Rokhsar D.S."/>
        </authorList>
    </citation>
    <scope>NUCLEOTIDE SEQUENCE [LARGE SCALE GENOMIC DNA]</scope>
    <source>
        <strain evidence="3 4">Grell-BS-1999</strain>
    </source>
</reference>
<keyword evidence="4" id="KW-1185">Reference proteome</keyword>
<evidence type="ECO:0008006" key="5">
    <source>
        <dbReference type="Google" id="ProtNLM"/>
    </source>
</evidence>
<dbReference type="OrthoDB" id="20669at2759"/>
<evidence type="ECO:0000256" key="2">
    <source>
        <dbReference type="SAM" id="MobiDB-lite"/>
    </source>
</evidence>
<feature type="repeat" description="WD" evidence="1">
    <location>
        <begin position="152"/>
        <end position="194"/>
    </location>
</feature>
<dbReference type="HOGENOM" id="CLU_018295_0_0_1"/>
<name>B3S584_TRIAD</name>
<dbReference type="CTD" id="6756587"/>
<dbReference type="PROSITE" id="PS50294">
    <property type="entry name" value="WD_REPEATS_REGION"/>
    <property type="match status" value="3"/>
</dbReference>
<dbReference type="FunCoup" id="B3S584">
    <property type="interactions" value="180"/>
</dbReference>
<feature type="repeat" description="WD" evidence="1">
    <location>
        <begin position="559"/>
        <end position="590"/>
    </location>
</feature>
<dbReference type="Proteomes" id="UP000009022">
    <property type="component" value="Unassembled WGS sequence"/>
</dbReference>
<dbReference type="SMART" id="SM00320">
    <property type="entry name" value="WD40"/>
    <property type="match status" value="9"/>
</dbReference>
<dbReference type="SUPFAM" id="SSF50978">
    <property type="entry name" value="WD40 repeat-like"/>
    <property type="match status" value="1"/>
</dbReference>
<dbReference type="RefSeq" id="XP_002115247.1">
    <property type="nucleotide sequence ID" value="XM_002115211.1"/>
</dbReference>
<evidence type="ECO:0000256" key="1">
    <source>
        <dbReference type="PROSITE-ProRule" id="PRU00221"/>
    </source>
</evidence>
<evidence type="ECO:0000313" key="4">
    <source>
        <dbReference type="Proteomes" id="UP000009022"/>
    </source>
</evidence>
<sequence>MAFHSYTTSLVAASQLGRHVPLACSQRFIALPWTRKTIGIWKLDNVDSQDLSNTVPQELTGHSSSILLLAFNRDPVEVLLCSACSRYIILWDMNQVIADADVESTSQGTIIYSDFNEPSCLCISSKNDIVAVGISNDIILINLKEDHAIDILVGHTGRITATDFSYCSEFLLVSSSEDRTFKVWDIYERTLLYDSGVLSTCPLLSLALNPLKDQIIIGDADGKIRAYDVASTYRSCRCLQVLDLEQRLRKRKELTDVENLENADTSPEYGDPGVGVIALAVINSQNVVTLLRERHDNAAKSVISYTSVIEHVIRDSEVIYAATTGAIVVIDGCTLCIRNVFDLADPQVEESREKIPPDLRLIGSCTFSAIPNDNQIRCLLCGLLQNVVHVIQLERSESPDSDGTVSIISNSPLDKNSPLKAELTLKPKPPNKKKPNPTPSRNTRKGLVDKPLTFKAKIKSSGYATSSVNKMFQPRTDMHKKTIVARNKVEANGPIVREDYPIDCPATTSLKHKLYLSQPGTGINSLKFSGDGSQLACVSADKSIQLLKSNHPDKSNITFTGHDRPIASVNWNRTGQFLLSTSMDKTARIWYNELKEPVLIISKDSHNFKAEASNHENKPFTKDIAHAAFYYMDKFFMLASGNSLYLYKYHLDIDKLDDVKRYQNNNRYKLVTKLQIDSSQSITTFDCANEFYSYIVVCGSSSKGLEIFDMNVSKCIQVIPEAHARSMHTISINKGSTYVAHPSRAYNLVLTSAVTDGIKLWDLRTSKCVRRYDGHVNRSHPVGVCMSPCMRYIATGSEDKTAYLYDVRSNTYSDRLTGHRDVVFDVAFNPRQPQLVTASLDGQLRFYIP</sequence>
<dbReference type="PANTHER" id="PTHR44525">
    <property type="entry name" value="WD REPEAT-CONTAINING PROTEIN 27"/>
    <property type="match status" value="1"/>
</dbReference>
<evidence type="ECO:0000313" key="3">
    <source>
        <dbReference type="EMBL" id="EDV22092.1"/>
    </source>
</evidence>
<dbReference type="PROSITE" id="PS50082">
    <property type="entry name" value="WD_REPEATS_2"/>
    <property type="match status" value="4"/>
</dbReference>
<dbReference type="InterPro" id="IPR001680">
    <property type="entry name" value="WD40_rpt"/>
</dbReference>
<dbReference type="AlphaFoldDB" id="B3S584"/>
<dbReference type="InterPro" id="IPR036322">
    <property type="entry name" value="WD40_repeat_dom_sf"/>
</dbReference>
<feature type="repeat" description="WD" evidence="1">
    <location>
        <begin position="816"/>
        <end position="849"/>
    </location>
</feature>
<accession>B3S584</accession>
<dbReference type="KEGG" id="tad:TRIADDRAFT_59233"/>
<dbReference type="OMA" id="FAQFYYI"/>
<dbReference type="Pfam" id="PF00400">
    <property type="entry name" value="WD40"/>
    <property type="match status" value="5"/>
</dbReference>
<keyword evidence="1" id="KW-0853">WD repeat</keyword>
<feature type="repeat" description="WD" evidence="1">
    <location>
        <begin position="59"/>
        <end position="94"/>
    </location>
</feature>
<protein>
    <recommendedName>
        <fullName evidence="5">WD repeat-containing protein 27</fullName>
    </recommendedName>
</protein>
<dbReference type="PANTHER" id="PTHR44525:SF1">
    <property type="entry name" value="WD REPEAT-CONTAINING PROTEIN 27"/>
    <property type="match status" value="1"/>
</dbReference>
<dbReference type="eggNOG" id="KOG0266">
    <property type="taxonomic scope" value="Eukaryota"/>
</dbReference>
<dbReference type="GeneID" id="6756587"/>
<dbReference type="InParanoid" id="B3S584"/>
<feature type="compositionally biased region" description="Polar residues" evidence="2">
    <location>
        <begin position="401"/>
        <end position="414"/>
    </location>
</feature>